<dbReference type="Proteomes" id="UP000053317">
    <property type="component" value="Unassembled WGS sequence"/>
</dbReference>
<feature type="compositionally biased region" description="Acidic residues" evidence="1">
    <location>
        <begin position="380"/>
        <end position="391"/>
    </location>
</feature>
<dbReference type="AlphaFoldDB" id="A0A0G2GK72"/>
<protein>
    <submittedName>
        <fullName evidence="2">Putative ada hat complex component 1</fullName>
    </submittedName>
</protein>
<gene>
    <name evidence="2" type="ORF">UCRPC4_g02696</name>
</gene>
<comment type="caution">
    <text evidence="2">The sequence shown here is derived from an EMBL/GenBank/DDBJ whole genome shotgun (WGS) entry which is preliminary data.</text>
</comment>
<proteinExistence type="predicted"/>
<keyword evidence="3" id="KW-1185">Reference proteome</keyword>
<dbReference type="EMBL" id="LCWF01000064">
    <property type="protein sequence ID" value="KKY23883.1"/>
    <property type="molecule type" value="Genomic_DNA"/>
</dbReference>
<evidence type="ECO:0000313" key="3">
    <source>
        <dbReference type="Proteomes" id="UP000053317"/>
    </source>
</evidence>
<reference evidence="2 3" key="1">
    <citation type="submission" date="2015-05" db="EMBL/GenBank/DDBJ databases">
        <title>Distinctive expansion of gene families associated with plant cell wall degradation and secondary metabolism in the genomes of grapevine trunk pathogens.</title>
        <authorList>
            <person name="Lawrence D.P."/>
            <person name="Travadon R."/>
            <person name="Rolshausen P.E."/>
            <person name="Baumgartner K."/>
        </authorList>
    </citation>
    <scope>NUCLEOTIDE SEQUENCE [LARGE SCALE GENOMIC DNA]</scope>
    <source>
        <strain evidence="2">UCRPC4</strain>
    </source>
</reference>
<dbReference type="OrthoDB" id="8249012at2759"/>
<dbReference type="PANTHER" id="PTHR21521:SF0">
    <property type="entry name" value="AMUN, ISOFORM A"/>
    <property type="match status" value="1"/>
</dbReference>
<organism evidence="2 3">
    <name type="scientific">Phaeomoniella chlamydospora</name>
    <name type="common">Phaeoacremonium chlamydosporum</name>
    <dbReference type="NCBI Taxonomy" id="158046"/>
    <lineage>
        <taxon>Eukaryota</taxon>
        <taxon>Fungi</taxon>
        <taxon>Dikarya</taxon>
        <taxon>Ascomycota</taxon>
        <taxon>Pezizomycotina</taxon>
        <taxon>Eurotiomycetes</taxon>
        <taxon>Chaetothyriomycetidae</taxon>
        <taxon>Phaeomoniellales</taxon>
        <taxon>Phaeomoniellaceae</taxon>
        <taxon>Phaeomoniella</taxon>
    </lineage>
</organism>
<feature type="region of interest" description="Disordered" evidence="1">
    <location>
        <begin position="360"/>
        <end position="391"/>
    </location>
</feature>
<evidence type="ECO:0000313" key="2">
    <source>
        <dbReference type="EMBL" id="KKY23883.1"/>
    </source>
</evidence>
<dbReference type="PANTHER" id="PTHR21521">
    <property type="entry name" value="AMUN, ISOFORM A"/>
    <property type="match status" value="1"/>
</dbReference>
<name>A0A0G2GK72_PHACM</name>
<feature type="compositionally biased region" description="Basic and acidic residues" evidence="1">
    <location>
        <begin position="231"/>
        <end position="249"/>
    </location>
</feature>
<feature type="compositionally biased region" description="Acidic residues" evidence="1">
    <location>
        <begin position="300"/>
        <end position="311"/>
    </location>
</feature>
<feature type="compositionally biased region" description="Acidic residues" evidence="1">
    <location>
        <begin position="250"/>
        <end position="291"/>
    </location>
</feature>
<feature type="compositionally biased region" description="Basic and acidic residues" evidence="1">
    <location>
        <begin position="312"/>
        <end position="327"/>
    </location>
</feature>
<reference evidence="2 3" key="2">
    <citation type="submission" date="2015-05" db="EMBL/GenBank/DDBJ databases">
        <authorList>
            <person name="Morales-Cruz A."/>
            <person name="Amrine K.C."/>
            <person name="Cantu D."/>
        </authorList>
    </citation>
    <scope>NUCLEOTIDE SEQUENCE [LARGE SCALE GENOMIC DNA]</scope>
    <source>
        <strain evidence="2">UCRPC4</strain>
    </source>
</reference>
<accession>A0A0G2GK72</accession>
<sequence>MASSNVETPSAKKVPFQHLVKLNEQYRDCLEKDYGDPTDLKVKKALDDDQWRYKTLPALLKAKKNKKKDVFLDLRDLERLVQWKIKHGKNRPFLIGLVRKNDAATVKFVTQSAFSQLPSPPAISDILAALKTLDALKGVGPATGSLILSIYDPEVIPFFEDELYIWLCRGPEDLKQNGSEVKLKYNVKEYEQLLNEFGDMRKRLQKEPAPAWMLEKVAFVLARQMVAHRAGDTKSSRLKANETKRKAPDDGEVANEVIDSDVEGSADDDDDNDDDEGEDDMESEDGMEAEENMSSQGFEELGDDVPEEITDEDRKRYENGISDEGRKSKVAASEVFLRRLLVEAEGRQVAFDNGSDIPIFGDPNYSPDEDSDEAYCRSEDEADIETDVEEE</sequence>
<feature type="region of interest" description="Disordered" evidence="1">
    <location>
        <begin position="231"/>
        <end position="329"/>
    </location>
</feature>
<evidence type="ECO:0000256" key="1">
    <source>
        <dbReference type="SAM" id="MobiDB-lite"/>
    </source>
</evidence>